<dbReference type="Pfam" id="PF00480">
    <property type="entry name" value="ROK"/>
    <property type="match status" value="1"/>
</dbReference>
<dbReference type="PANTHER" id="PTHR18964">
    <property type="entry name" value="ROK (REPRESSOR, ORF, KINASE) FAMILY"/>
    <property type="match status" value="1"/>
</dbReference>
<dbReference type="AlphaFoldDB" id="A0A917B812"/>
<name>A0A917B812_9MICO</name>
<dbReference type="InterPro" id="IPR000600">
    <property type="entry name" value="ROK"/>
</dbReference>
<accession>A0A917B812</accession>
<dbReference type="SUPFAM" id="SSF53067">
    <property type="entry name" value="Actin-like ATPase domain"/>
    <property type="match status" value="1"/>
</dbReference>
<dbReference type="RefSeq" id="WP_188676899.1">
    <property type="nucleotide sequence ID" value="NZ_BMGP01000003.1"/>
</dbReference>
<proteinExistence type="inferred from homology"/>
<sequence length="268" mass="28696">MSDTPTIAIGIDIGGTGIKGAIVNTETGELLSDRIKIATPEGGKPKDVIDTVEQLLIQLKDAPKDAPIGIDFPAVVQQGRTMSAANVSKKWIGLEAEKLFEDNLKRDITFVNDADAAGYAEVRFGAAKGKNGLIIMTTLGTGIGTAIIYNGVLIPNAELGHIQIEGGDYEKKASYAAKERDELSWTHWAARLQTYYSELENLLWPDLFIVGGGVSKSYEEFLPKISIRTPLVPATLRNNAGILGAASLAVQPKVLVNVNQLVGEPTPK</sequence>
<evidence type="ECO:0000313" key="2">
    <source>
        <dbReference type="EMBL" id="GGF24252.1"/>
    </source>
</evidence>
<comment type="similarity">
    <text evidence="1">Belongs to the ROK (NagC/XylR) family.</text>
</comment>
<dbReference type="PANTHER" id="PTHR18964:SF146">
    <property type="entry name" value="POLYPHOSPHATE GLUCOKINASE"/>
    <property type="match status" value="1"/>
</dbReference>
<dbReference type="Proteomes" id="UP000598775">
    <property type="component" value="Unassembled WGS sequence"/>
</dbReference>
<dbReference type="Gene3D" id="3.30.420.40">
    <property type="match status" value="2"/>
</dbReference>
<dbReference type="CDD" id="cd24058">
    <property type="entry name" value="ASKHA_NBD_ROK_PPGK"/>
    <property type="match status" value="1"/>
</dbReference>
<keyword evidence="3" id="KW-1185">Reference proteome</keyword>
<organism evidence="2 3">
    <name type="scientific">Subtercola lobariae</name>
    <dbReference type="NCBI Taxonomy" id="1588641"/>
    <lineage>
        <taxon>Bacteria</taxon>
        <taxon>Bacillati</taxon>
        <taxon>Actinomycetota</taxon>
        <taxon>Actinomycetes</taxon>
        <taxon>Micrococcales</taxon>
        <taxon>Microbacteriaceae</taxon>
        <taxon>Subtercola</taxon>
    </lineage>
</organism>
<comment type="caution">
    <text evidence="2">The sequence shown here is derived from an EMBL/GenBank/DDBJ whole genome shotgun (WGS) entry which is preliminary data.</text>
</comment>
<protein>
    <submittedName>
        <fullName evidence="2">Polyphosphate glucokinase</fullName>
    </submittedName>
</protein>
<evidence type="ECO:0000313" key="3">
    <source>
        <dbReference type="Proteomes" id="UP000598775"/>
    </source>
</evidence>
<dbReference type="EMBL" id="BMGP01000003">
    <property type="protein sequence ID" value="GGF24252.1"/>
    <property type="molecule type" value="Genomic_DNA"/>
</dbReference>
<dbReference type="NCBIfam" id="NF045942">
    <property type="entry name" value="PolPhglucPhase"/>
    <property type="match status" value="1"/>
</dbReference>
<gene>
    <name evidence="2" type="primary">ppgK</name>
    <name evidence="2" type="ORF">GCM10011399_17240</name>
</gene>
<evidence type="ECO:0000256" key="1">
    <source>
        <dbReference type="ARBA" id="ARBA00006479"/>
    </source>
</evidence>
<reference evidence="2 3" key="1">
    <citation type="journal article" date="2014" name="Int. J. Syst. Evol. Microbiol.">
        <title>Complete genome sequence of Corynebacterium casei LMG S-19264T (=DSM 44701T), isolated from a smear-ripened cheese.</title>
        <authorList>
            <consortium name="US DOE Joint Genome Institute (JGI-PGF)"/>
            <person name="Walter F."/>
            <person name="Albersmeier A."/>
            <person name="Kalinowski J."/>
            <person name="Ruckert C."/>
        </authorList>
    </citation>
    <scope>NUCLEOTIDE SEQUENCE [LARGE SCALE GENOMIC DNA]</scope>
    <source>
        <strain evidence="2 3">CGMCC 1.12976</strain>
    </source>
</reference>
<dbReference type="InterPro" id="IPR043129">
    <property type="entry name" value="ATPase_NBD"/>
</dbReference>